<evidence type="ECO:0000313" key="2">
    <source>
        <dbReference type="Proteomes" id="UP000800094"/>
    </source>
</evidence>
<reference evidence="1" key="1">
    <citation type="journal article" date="2020" name="Stud. Mycol.">
        <title>101 Dothideomycetes genomes: a test case for predicting lifestyles and emergence of pathogens.</title>
        <authorList>
            <person name="Haridas S."/>
            <person name="Albert R."/>
            <person name="Binder M."/>
            <person name="Bloem J."/>
            <person name="Labutti K."/>
            <person name="Salamov A."/>
            <person name="Andreopoulos B."/>
            <person name="Baker S."/>
            <person name="Barry K."/>
            <person name="Bills G."/>
            <person name="Bluhm B."/>
            <person name="Cannon C."/>
            <person name="Castanera R."/>
            <person name="Culley D."/>
            <person name="Daum C."/>
            <person name="Ezra D."/>
            <person name="Gonzalez J."/>
            <person name="Henrissat B."/>
            <person name="Kuo A."/>
            <person name="Liang C."/>
            <person name="Lipzen A."/>
            <person name="Lutzoni F."/>
            <person name="Magnuson J."/>
            <person name="Mondo S."/>
            <person name="Nolan M."/>
            <person name="Ohm R."/>
            <person name="Pangilinan J."/>
            <person name="Park H.-J."/>
            <person name="Ramirez L."/>
            <person name="Alfaro M."/>
            <person name="Sun H."/>
            <person name="Tritt A."/>
            <person name="Yoshinaga Y."/>
            <person name="Zwiers L.-H."/>
            <person name="Turgeon B."/>
            <person name="Goodwin S."/>
            <person name="Spatafora J."/>
            <person name="Crous P."/>
            <person name="Grigoriev I."/>
        </authorList>
    </citation>
    <scope>NUCLEOTIDE SEQUENCE</scope>
    <source>
        <strain evidence="1">CBS 122368</strain>
    </source>
</reference>
<organism evidence="1 2">
    <name type="scientific">Trematosphaeria pertusa</name>
    <dbReference type="NCBI Taxonomy" id="390896"/>
    <lineage>
        <taxon>Eukaryota</taxon>
        <taxon>Fungi</taxon>
        <taxon>Dikarya</taxon>
        <taxon>Ascomycota</taxon>
        <taxon>Pezizomycotina</taxon>
        <taxon>Dothideomycetes</taxon>
        <taxon>Pleosporomycetidae</taxon>
        <taxon>Pleosporales</taxon>
        <taxon>Massarineae</taxon>
        <taxon>Trematosphaeriaceae</taxon>
        <taxon>Trematosphaeria</taxon>
    </lineage>
</organism>
<dbReference type="GeneID" id="54585854"/>
<proteinExistence type="predicted"/>
<accession>A0A6A6J1H1</accession>
<keyword evidence="2" id="KW-1185">Reference proteome</keyword>
<name>A0A6A6J1H1_9PLEO</name>
<dbReference type="RefSeq" id="XP_033691573.1">
    <property type="nucleotide sequence ID" value="XM_033832524.1"/>
</dbReference>
<protein>
    <submittedName>
        <fullName evidence="1">Uncharacterized protein</fullName>
    </submittedName>
</protein>
<dbReference type="AlphaFoldDB" id="A0A6A6J1H1"/>
<dbReference type="EMBL" id="ML987189">
    <property type="protein sequence ID" value="KAF2256569.1"/>
    <property type="molecule type" value="Genomic_DNA"/>
</dbReference>
<gene>
    <name evidence="1" type="ORF">BU26DRAFT_558020</name>
</gene>
<dbReference type="Proteomes" id="UP000800094">
    <property type="component" value="Unassembled WGS sequence"/>
</dbReference>
<evidence type="ECO:0000313" key="1">
    <source>
        <dbReference type="EMBL" id="KAF2256569.1"/>
    </source>
</evidence>
<sequence length="217" mass="24923">MSWLRRLTGAATHACQRAIQRDTDTRKQQLESTPPMSYIKLSPALTHKPEAIKALRKSAKLRGDQITYEVKWHADIQRASGTLRMKEIWRGGWRLHDHDFGVFKGSEEEVYEALLNAVNSEREWMKTMHRAVRKCYTLSLRNLIKENAGKSKKIWPEMKHVSGILEDEGNGSFKAAIRADQSASEYRTLFRTRAGSKYEVIQLLSSQIEEHAKVEGV</sequence>